<dbReference type="Pfam" id="PF00534">
    <property type="entry name" value="Glycos_transf_1"/>
    <property type="match status" value="1"/>
</dbReference>
<organism evidence="3 4">
    <name type="scientific">Candidatus Roizmanbacteria bacterium CG_4_10_14_0_8_um_filter_39_9</name>
    <dbReference type="NCBI Taxonomy" id="1974829"/>
    <lineage>
        <taxon>Bacteria</taxon>
        <taxon>Candidatus Roizmaniibacteriota</taxon>
    </lineage>
</organism>
<protein>
    <recommendedName>
        <fullName evidence="2">Glycosyl transferase family 1 domain-containing protein</fullName>
    </recommendedName>
</protein>
<evidence type="ECO:0000259" key="2">
    <source>
        <dbReference type="Pfam" id="PF00534"/>
    </source>
</evidence>
<evidence type="ECO:0000313" key="3">
    <source>
        <dbReference type="EMBL" id="PIY69205.1"/>
    </source>
</evidence>
<keyword evidence="1" id="KW-0808">Transferase</keyword>
<dbReference type="SUPFAM" id="SSF53756">
    <property type="entry name" value="UDP-Glycosyltransferase/glycogen phosphorylase"/>
    <property type="match status" value="1"/>
</dbReference>
<dbReference type="PANTHER" id="PTHR46401">
    <property type="entry name" value="GLYCOSYLTRANSFERASE WBBK-RELATED"/>
    <property type="match status" value="1"/>
</dbReference>
<dbReference type="InterPro" id="IPR001296">
    <property type="entry name" value="Glyco_trans_1"/>
</dbReference>
<dbReference type="Gene3D" id="3.40.50.2000">
    <property type="entry name" value="Glycogen Phosphorylase B"/>
    <property type="match status" value="2"/>
</dbReference>
<dbReference type="GO" id="GO:0016757">
    <property type="term" value="F:glycosyltransferase activity"/>
    <property type="evidence" value="ECO:0007669"/>
    <property type="project" value="InterPro"/>
</dbReference>
<dbReference type="AlphaFoldDB" id="A0A2M7QDA4"/>
<feature type="domain" description="Glycosyl transferase family 1" evidence="2">
    <location>
        <begin position="212"/>
        <end position="331"/>
    </location>
</feature>
<reference evidence="4" key="1">
    <citation type="submission" date="2017-09" db="EMBL/GenBank/DDBJ databases">
        <title>Depth-based differentiation of microbial function through sediment-hosted aquifers and enrichment of novel symbionts in the deep terrestrial subsurface.</title>
        <authorList>
            <person name="Probst A.J."/>
            <person name="Ladd B."/>
            <person name="Jarett J.K."/>
            <person name="Geller-Mcgrath D.E."/>
            <person name="Sieber C.M.K."/>
            <person name="Emerson J.B."/>
            <person name="Anantharaman K."/>
            <person name="Thomas B.C."/>
            <person name="Malmstrom R."/>
            <person name="Stieglmeier M."/>
            <person name="Klingl A."/>
            <person name="Woyke T."/>
            <person name="Ryan C.M."/>
            <person name="Banfield J.F."/>
        </authorList>
    </citation>
    <scope>NUCLEOTIDE SEQUENCE [LARGE SCALE GENOMIC DNA]</scope>
</reference>
<comment type="caution">
    <text evidence="3">The sequence shown here is derived from an EMBL/GenBank/DDBJ whole genome shotgun (WGS) entry which is preliminary data.</text>
</comment>
<accession>A0A2M7QDA4</accession>
<evidence type="ECO:0000256" key="1">
    <source>
        <dbReference type="ARBA" id="ARBA00022679"/>
    </source>
</evidence>
<name>A0A2M7QDA4_9BACT</name>
<dbReference type="Proteomes" id="UP000230108">
    <property type="component" value="Unassembled WGS sequence"/>
</dbReference>
<sequence>MRFVLIMTGIFYIIRAHKSMLLPFLRKDTKIRVGLDGGDYPLGLPVKNGIQRLVASTWGQGVNNPTDSLKIFYYYFGRNHSAKQVITDIQQILLPKKLFSSFFLPFRMYWDKIRIYVGFSGVLPPFVRLFRIKSIICIHDFAFMKYPAYFQNAIKMKWQTEYALYGADKIVVFSDYIKNDIYSKYPTIPKDKIVRIYPGSDHLKLKRISKSIKSPFFIYVGVIKPMKNIEKLLELFDSYIKLSHDSLSKLVLLGSHEPIFFEQLTKTELFSKLKHRLLFKSNLEDTQLVEYYRSARAVLNTSHDEGFCYPVAEALRIGARVIVNDLPLYNEFQKYYPAITIAKDEDQFLAAMGRDEKPSNPIGAVPFTWSTFRDSMLRVISDCI</sequence>
<proteinExistence type="predicted"/>
<dbReference type="PANTHER" id="PTHR46401:SF2">
    <property type="entry name" value="GLYCOSYLTRANSFERASE WBBK-RELATED"/>
    <property type="match status" value="1"/>
</dbReference>
<gene>
    <name evidence="3" type="ORF">COY90_01935</name>
</gene>
<dbReference type="EMBL" id="PFLF01000043">
    <property type="protein sequence ID" value="PIY69205.1"/>
    <property type="molecule type" value="Genomic_DNA"/>
</dbReference>
<evidence type="ECO:0000313" key="4">
    <source>
        <dbReference type="Proteomes" id="UP000230108"/>
    </source>
</evidence>